<feature type="coiled-coil region" evidence="1">
    <location>
        <begin position="97"/>
        <end position="124"/>
    </location>
</feature>
<reference evidence="2" key="2">
    <citation type="journal article" date="2020" name="Front. Microbiol.">
        <title>Genetic Variants of the DSF Quorum Sensing System in Stenotrophomonas maltophilia Influence Virulence and Resistance Phenotypes Among Genotypically Diverse Clinical Isolates.</title>
        <authorList>
            <person name="Yero D."/>
            <person name="Huedo P."/>
            <person name="Conchillo-Sole O."/>
            <person name="Martinez-Servat S."/>
            <person name="Mamat U."/>
            <person name="Coves X."/>
            <person name="Llanas F."/>
            <person name="Roca I."/>
            <person name="Vila J."/>
            <person name="Schaible U.E."/>
            <person name="Daura X."/>
            <person name="Gibert I."/>
        </authorList>
    </citation>
    <scope>NUCLEOTIDE SEQUENCE</scope>
    <source>
        <strain evidence="2">OG156</strain>
    </source>
</reference>
<dbReference type="AlphaFoldDB" id="A0AAW3S0J5"/>
<sequence>MLDPLRPYADLLKLLAIMALASGLFVTGCQRGEDRQSAKDQATIAKADKARAAAEADAAENLRAATDAGQLLQEVNRQTQASIDAAEVARKASAAAASRAEAAAAESKRRAAAAEKALQDAKNQPACRQQLEQKLCDAIPLL</sequence>
<evidence type="ECO:0000256" key="1">
    <source>
        <dbReference type="SAM" id="Coils"/>
    </source>
</evidence>
<comment type="caution">
    <text evidence="2">The sequence shown here is derived from an EMBL/GenBank/DDBJ whole genome shotgun (WGS) entry which is preliminary data.</text>
</comment>
<organism evidence="2 3">
    <name type="scientific">Stenotrophomonas maltophilia</name>
    <name type="common">Pseudomonas maltophilia</name>
    <name type="synonym">Xanthomonas maltophilia</name>
    <dbReference type="NCBI Taxonomy" id="40324"/>
    <lineage>
        <taxon>Bacteria</taxon>
        <taxon>Pseudomonadati</taxon>
        <taxon>Pseudomonadota</taxon>
        <taxon>Gammaproteobacteria</taxon>
        <taxon>Lysobacterales</taxon>
        <taxon>Lysobacteraceae</taxon>
        <taxon>Stenotrophomonas</taxon>
        <taxon>Stenotrophomonas maltophilia group</taxon>
    </lineage>
</organism>
<dbReference type="Proteomes" id="UP000822271">
    <property type="component" value="Unassembled WGS sequence"/>
</dbReference>
<evidence type="ECO:0000313" key="2">
    <source>
        <dbReference type="EMBL" id="MBA0310406.1"/>
    </source>
</evidence>
<protein>
    <submittedName>
        <fullName evidence="2">Uncharacterized protein</fullName>
    </submittedName>
</protein>
<dbReference type="EMBL" id="RAUE01000010">
    <property type="protein sequence ID" value="MBA0310406.1"/>
    <property type="molecule type" value="Genomic_DNA"/>
</dbReference>
<keyword evidence="1" id="KW-0175">Coiled coil</keyword>
<gene>
    <name evidence="2" type="ORF">D7Y33_05150</name>
</gene>
<reference evidence="2" key="1">
    <citation type="submission" date="2018-09" db="EMBL/GenBank/DDBJ databases">
        <authorList>
            <person name="Groschel M."/>
            <person name="Kohl T."/>
            <person name="Conchillo-Sole O."/>
            <person name="Mamat U."/>
            <person name="Yero D."/>
            <person name="Niemann S."/>
            <person name="Daura X."/>
            <person name="Gibert I."/>
        </authorList>
    </citation>
    <scope>NUCLEOTIDE SEQUENCE</scope>
    <source>
        <strain evidence="2">OG156</strain>
    </source>
</reference>
<dbReference type="RefSeq" id="WP_180848886.1">
    <property type="nucleotide sequence ID" value="NZ_JAXAXP010000029.1"/>
</dbReference>
<accession>A0AAW3S0J5</accession>
<name>A0AAW3S0J5_STEMA</name>
<dbReference type="PROSITE" id="PS51257">
    <property type="entry name" value="PROKAR_LIPOPROTEIN"/>
    <property type="match status" value="1"/>
</dbReference>
<proteinExistence type="predicted"/>
<evidence type="ECO:0000313" key="3">
    <source>
        <dbReference type="Proteomes" id="UP000822271"/>
    </source>
</evidence>